<feature type="domain" description="HTH cro/C1-type" evidence="1">
    <location>
        <begin position="18"/>
        <end position="72"/>
    </location>
</feature>
<dbReference type="RefSeq" id="WP_198578931.1">
    <property type="nucleotide sequence ID" value="NZ_JADWOX010000036.1"/>
</dbReference>
<sequence>MTLKSVPHPVDLHVGARLRQRRKVLGLGQARLAQAIGLTFQQVQKYERGTNRVSASMLYALSCVLKVAPGWFFEGLPATDGDNPPTPAELSTARAVRTLVSTPDGVGLALLMAGLRPLQQRQVLALMEALAEPDAEAA</sequence>
<organism evidence="2 3">
    <name type="scientific">Caulobacter hibisci</name>
    <dbReference type="NCBI Taxonomy" id="2035993"/>
    <lineage>
        <taxon>Bacteria</taxon>
        <taxon>Pseudomonadati</taxon>
        <taxon>Pseudomonadota</taxon>
        <taxon>Alphaproteobacteria</taxon>
        <taxon>Caulobacterales</taxon>
        <taxon>Caulobacteraceae</taxon>
        <taxon>Caulobacter</taxon>
    </lineage>
</organism>
<gene>
    <name evidence="2" type="ORF">I4Q42_25545</name>
</gene>
<evidence type="ECO:0000313" key="3">
    <source>
        <dbReference type="Proteomes" id="UP000639859"/>
    </source>
</evidence>
<accession>A0ABS0T597</accession>
<dbReference type="EMBL" id="JADWOX010000036">
    <property type="protein sequence ID" value="MBI1687050.1"/>
    <property type="molecule type" value="Genomic_DNA"/>
</dbReference>
<dbReference type="SMART" id="SM00530">
    <property type="entry name" value="HTH_XRE"/>
    <property type="match status" value="1"/>
</dbReference>
<evidence type="ECO:0000259" key="1">
    <source>
        <dbReference type="PROSITE" id="PS50943"/>
    </source>
</evidence>
<protein>
    <submittedName>
        <fullName evidence="2">Helix-turn-helix transcriptional regulator</fullName>
    </submittedName>
</protein>
<dbReference type="InterPro" id="IPR001387">
    <property type="entry name" value="Cro/C1-type_HTH"/>
</dbReference>
<name>A0ABS0T597_9CAUL</name>
<dbReference type="PROSITE" id="PS50943">
    <property type="entry name" value="HTH_CROC1"/>
    <property type="match status" value="1"/>
</dbReference>
<dbReference type="Pfam" id="PF01381">
    <property type="entry name" value="HTH_3"/>
    <property type="match status" value="1"/>
</dbReference>
<evidence type="ECO:0000313" key="2">
    <source>
        <dbReference type="EMBL" id="MBI1687050.1"/>
    </source>
</evidence>
<dbReference type="CDD" id="cd00093">
    <property type="entry name" value="HTH_XRE"/>
    <property type="match status" value="1"/>
</dbReference>
<dbReference type="SUPFAM" id="SSF47413">
    <property type="entry name" value="lambda repressor-like DNA-binding domains"/>
    <property type="match status" value="1"/>
</dbReference>
<keyword evidence="3" id="KW-1185">Reference proteome</keyword>
<dbReference type="InterPro" id="IPR010982">
    <property type="entry name" value="Lambda_DNA-bd_dom_sf"/>
</dbReference>
<comment type="caution">
    <text evidence="2">The sequence shown here is derived from an EMBL/GenBank/DDBJ whole genome shotgun (WGS) entry which is preliminary data.</text>
</comment>
<proteinExistence type="predicted"/>
<dbReference type="Gene3D" id="1.10.260.40">
    <property type="entry name" value="lambda repressor-like DNA-binding domains"/>
    <property type="match status" value="1"/>
</dbReference>
<dbReference type="Proteomes" id="UP000639859">
    <property type="component" value="Unassembled WGS sequence"/>
</dbReference>
<reference evidence="2 3" key="1">
    <citation type="submission" date="2020-11" db="EMBL/GenBank/DDBJ databases">
        <title>genome sequence of strain KACC 18849.</title>
        <authorList>
            <person name="Gao J."/>
            <person name="Zhang X."/>
        </authorList>
    </citation>
    <scope>NUCLEOTIDE SEQUENCE [LARGE SCALE GENOMIC DNA]</scope>
    <source>
        <strain evidence="2 3">KACC 18849</strain>
    </source>
</reference>